<dbReference type="Gene3D" id="1.10.510.10">
    <property type="entry name" value="Transferase(Phosphotransferase) domain 1"/>
    <property type="match status" value="1"/>
</dbReference>
<proteinExistence type="predicted"/>
<protein>
    <recommendedName>
        <fullName evidence="6">Protein kinase domain-containing protein</fullName>
    </recommendedName>
</protein>
<keyword evidence="1" id="KW-0723">Serine/threonine-protein kinase</keyword>
<dbReference type="Proteomes" id="UP000838878">
    <property type="component" value="Chromosome 7"/>
</dbReference>
<evidence type="ECO:0000313" key="7">
    <source>
        <dbReference type="EMBL" id="CAH0728209.1"/>
    </source>
</evidence>
<dbReference type="AlphaFoldDB" id="A0A8J9V0R5"/>
<organism evidence="7 8">
    <name type="scientific">Brenthis ino</name>
    <name type="common">lesser marbled fritillary</name>
    <dbReference type="NCBI Taxonomy" id="405034"/>
    <lineage>
        <taxon>Eukaryota</taxon>
        <taxon>Metazoa</taxon>
        <taxon>Ecdysozoa</taxon>
        <taxon>Arthropoda</taxon>
        <taxon>Hexapoda</taxon>
        <taxon>Insecta</taxon>
        <taxon>Pterygota</taxon>
        <taxon>Neoptera</taxon>
        <taxon>Endopterygota</taxon>
        <taxon>Lepidoptera</taxon>
        <taxon>Glossata</taxon>
        <taxon>Ditrysia</taxon>
        <taxon>Papilionoidea</taxon>
        <taxon>Nymphalidae</taxon>
        <taxon>Heliconiinae</taxon>
        <taxon>Argynnini</taxon>
        <taxon>Brenthis</taxon>
    </lineage>
</organism>
<keyword evidence="8" id="KW-1185">Reference proteome</keyword>
<dbReference type="GO" id="GO:0004674">
    <property type="term" value="F:protein serine/threonine kinase activity"/>
    <property type="evidence" value="ECO:0007669"/>
    <property type="project" value="UniProtKB-KW"/>
</dbReference>
<evidence type="ECO:0000256" key="3">
    <source>
        <dbReference type="ARBA" id="ARBA00022741"/>
    </source>
</evidence>
<evidence type="ECO:0000256" key="2">
    <source>
        <dbReference type="ARBA" id="ARBA00022679"/>
    </source>
</evidence>
<name>A0A8J9V0R5_9NEOP</name>
<accession>A0A8J9V0R5</accession>
<dbReference type="PANTHER" id="PTHR24058">
    <property type="entry name" value="DUAL SPECIFICITY PROTEIN KINASE"/>
    <property type="match status" value="1"/>
</dbReference>
<evidence type="ECO:0000259" key="6">
    <source>
        <dbReference type="PROSITE" id="PS50011"/>
    </source>
</evidence>
<dbReference type="InterPro" id="IPR000719">
    <property type="entry name" value="Prot_kinase_dom"/>
</dbReference>
<keyword evidence="4" id="KW-0418">Kinase</keyword>
<keyword evidence="5" id="KW-0067">ATP-binding</keyword>
<dbReference type="Pfam" id="PF00069">
    <property type="entry name" value="Pkinase"/>
    <property type="match status" value="1"/>
</dbReference>
<dbReference type="EMBL" id="OV170227">
    <property type="protein sequence ID" value="CAH0728209.1"/>
    <property type="molecule type" value="Genomic_DNA"/>
</dbReference>
<dbReference type="GO" id="GO:0005524">
    <property type="term" value="F:ATP binding"/>
    <property type="evidence" value="ECO:0007669"/>
    <property type="project" value="UniProtKB-KW"/>
</dbReference>
<dbReference type="SUPFAM" id="SSF56112">
    <property type="entry name" value="Protein kinase-like (PK-like)"/>
    <property type="match status" value="1"/>
</dbReference>
<reference evidence="7" key="1">
    <citation type="submission" date="2021-12" db="EMBL/GenBank/DDBJ databases">
        <authorList>
            <person name="Martin H S."/>
        </authorList>
    </citation>
    <scope>NUCLEOTIDE SEQUENCE</scope>
</reference>
<dbReference type="InterPro" id="IPR011009">
    <property type="entry name" value="Kinase-like_dom_sf"/>
</dbReference>
<evidence type="ECO:0000256" key="1">
    <source>
        <dbReference type="ARBA" id="ARBA00022527"/>
    </source>
</evidence>
<gene>
    <name evidence="7" type="ORF">BINO364_LOCUS13454</name>
</gene>
<evidence type="ECO:0000313" key="8">
    <source>
        <dbReference type="Proteomes" id="UP000838878"/>
    </source>
</evidence>
<dbReference type="PROSITE" id="PS50011">
    <property type="entry name" value="PROTEIN_KINASE_DOM"/>
    <property type="match status" value="1"/>
</dbReference>
<dbReference type="InterPro" id="IPR050494">
    <property type="entry name" value="Ser_Thr_dual-spec_kinase"/>
</dbReference>
<sequence>MSEQYFSQYNSPNIVIEPTVIVCKPPSPKRPKVDKILQDQSPEHLDISFLDDLNIDEIVACLKKSEENQHCLENTNVVNKNDLNMKFGTITNLKFIESETCIIENMEENAISNNTECEKICKLHSLSSFNTEDSDKIKSENKTINDIKIIKNFKKSSEYTEKNVLAIKGELNSSLSFKFIEHTKAELKKSDINNFNDDSDNYMRIKVNVDLVSNDCPKTTTYTKSETKIKSMNTVKCKELNNSQNTTLPVQNDKPNKSIVKNKYIEAEPIKINENKKSSCIKSVVLNKTDVLLSHNLEKYLFKCLHEKHSVLSIIHYGRFSKIFKCKDSAGKEYALKMLSFSTYKYSRGLHQQKMLKSIQCDIPKDNLFCVYLHESFVINGYWCFVMDFYPQNLRQVLSNSSKPLDIHTVQDLARQLVSAVTLLRNNNIVHSDINPNHILLNCSNDKLKLCGFDNAYYIESAIISPNLGTCSYRAPEVILGYSAGFSIDVWSTALVLHEMATGRKLFLGYINSDILYKQMSILGNIPHEMINMSYYSINYFVGYTFKRNFGVGNEVCVV</sequence>
<keyword evidence="2" id="KW-0808">Transferase</keyword>
<dbReference type="SMART" id="SM00220">
    <property type="entry name" value="S_TKc"/>
    <property type="match status" value="1"/>
</dbReference>
<feature type="non-terminal residue" evidence="7">
    <location>
        <position position="559"/>
    </location>
</feature>
<dbReference type="OrthoDB" id="5979581at2759"/>
<evidence type="ECO:0000256" key="4">
    <source>
        <dbReference type="ARBA" id="ARBA00022777"/>
    </source>
</evidence>
<evidence type="ECO:0000256" key="5">
    <source>
        <dbReference type="ARBA" id="ARBA00022840"/>
    </source>
</evidence>
<feature type="domain" description="Protein kinase" evidence="6">
    <location>
        <begin position="309"/>
        <end position="559"/>
    </location>
</feature>
<keyword evidence="3" id="KW-0547">Nucleotide-binding</keyword>